<feature type="transmembrane region" description="Helical" evidence="1">
    <location>
        <begin position="18"/>
        <end position="36"/>
    </location>
</feature>
<evidence type="ECO:0000256" key="1">
    <source>
        <dbReference type="SAM" id="Phobius"/>
    </source>
</evidence>
<dbReference type="PANTHER" id="PTHR37305:SF1">
    <property type="entry name" value="MEMBRANE PROTEIN"/>
    <property type="match status" value="1"/>
</dbReference>
<organism evidence="2">
    <name type="scientific">Clostridium botulinum</name>
    <dbReference type="NCBI Taxonomy" id="1491"/>
    <lineage>
        <taxon>Bacteria</taxon>
        <taxon>Bacillati</taxon>
        <taxon>Bacillota</taxon>
        <taxon>Clostridia</taxon>
        <taxon>Eubacteriales</taxon>
        <taxon>Clostridiaceae</taxon>
        <taxon>Clostridium</taxon>
    </lineage>
</organism>
<dbReference type="Pfam" id="PF12679">
    <property type="entry name" value="ABC2_membrane_2"/>
    <property type="match status" value="1"/>
</dbReference>
<feature type="transmembrane region" description="Helical" evidence="1">
    <location>
        <begin position="328"/>
        <end position="345"/>
    </location>
</feature>
<accession>A0A6G4EBY2</accession>
<dbReference type="RefSeq" id="WP_061318231.1">
    <property type="nucleotide sequence ID" value="NZ_CP013247.1"/>
</dbReference>
<evidence type="ECO:0000313" key="2">
    <source>
        <dbReference type="EMBL" id="NFH60668.1"/>
    </source>
</evidence>
<dbReference type="PANTHER" id="PTHR37305">
    <property type="entry name" value="INTEGRAL MEMBRANE PROTEIN-RELATED"/>
    <property type="match status" value="1"/>
</dbReference>
<sequence length="378" mass="43031">MTKYIWQELKRVLIKKKISLIIILILTIVFGGINILKQKTLEEKLEQTKIILDDQIGSKKDEKIINDTREQISYIEETLSMIKNYDKSKIDEKILKLEKENNPKNYYEIKKLKYEKEHNIEKNELVPKGMYATINILGVSDISILYIIILIVLLSDIVSGEYSPNTIKMSLTKPISRKKIIISKFAVSIITGASVIIISTIIFVVEAGIRFGLSDYRMPVYLGTKYVLNKSLPLTVETSQMERAANSISVVPLWSMIVRFVLIAILVSIVSISILMFISTLCKKSLISSIINFILVIVTSLMFIWGIMDNNILATKYGVLLKFTSIPYIIDIFEVLSGYISVGLASSINIFFVLIVCLGWSLIMMFLSTYIFAKRDFD</sequence>
<dbReference type="EMBL" id="SWRL01000001">
    <property type="protein sequence ID" value="NFH60668.1"/>
    <property type="molecule type" value="Genomic_DNA"/>
</dbReference>
<dbReference type="GO" id="GO:0005886">
    <property type="term" value="C:plasma membrane"/>
    <property type="evidence" value="ECO:0007669"/>
    <property type="project" value="UniProtKB-SubCell"/>
</dbReference>
<feature type="transmembrane region" description="Helical" evidence="1">
    <location>
        <begin position="180"/>
        <end position="205"/>
    </location>
</feature>
<name>A0A6G4EBY2_CLOBO</name>
<protein>
    <submittedName>
        <fullName evidence="2">ABC transporter permease</fullName>
    </submittedName>
</protein>
<keyword evidence="1" id="KW-0812">Transmembrane</keyword>
<proteinExistence type="predicted"/>
<gene>
    <name evidence="2" type="ORF">FC962_01875</name>
</gene>
<feature type="transmembrane region" description="Helical" evidence="1">
    <location>
        <begin position="256"/>
        <end position="278"/>
    </location>
</feature>
<feature type="transmembrane region" description="Helical" evidence="1">
    <location>
        <begin position="352"/>
        <end position="373"/>
    </location>
</feature>
<dbReference type="GO" id="GO:0140359">
    <property type="term" value="F:ABC-type transporter activity"/>
    <property type="evidence" value="ECO:0007669"/>
    <property type="project" value="InterPro"/>
</dbReference>
<comment type="caution">
    <text evidence="2">The sequence shown here is derived from an EMBL/GenBank/DDBJ whole genome shotgun (WGS) entry which is preliminary data.</text>
</comment>
<feature type="transmembrane region" description="Helical" evidence="1">
    <location>
        <begin position="290"/>
        <end position="308"/>
    </location>
</feature>
<reference evidence="2" key="1">
    <citation type="submission" date="2019-04" db="EMBL/GenBank/DDBJ databases">
        <title>Genome sequencing of Clostridium botulinum Groups I-IV and Clostridium butyricum.</title>
        <authorList>
            <person name="Brunt J."/>
            <person name="Van Vliet A.H.M."/>
            <person name="Stringer S.C."/>
            <person name="Carter A.T."/>
            <person name="Peck M.W."/>
        </authorList>
    </citation>
    <scope>NUCLEOTIDE SEQUENCE</scope>
    <source>
        <strain evidence="2">IFR 15/031</strain>
    </source>
</reference>
<keyword evidence="1" id="KW-1133">Transmembrane helix</keyword>
<feature type="transmembrane region" description="Helical" evidence="1">
    <location>
        <begin position="134"/>
        <end position="159"/>
    </location>
</feature>
<keyword evidence="1" id="KW-0472">Membrane</keyword>
<dbReference type="AlphaFoldDB" id="A0A6G4EBY2"/>